<dbReference type="GO" id="GO:0016491">
    <property type="term" value="F:oxidoreductase activity"/>
    <property type="evidence" value="ECO:0007669"/>
    <property type="project" value="UniProtKB-KW"/>
</dbReference>
<gene>
    <name evidence="5" type="ORF">MEBOL_001811</name>
</gene>
<feature type="binding site" evidence="3">
    <location>
        <begin position="38"/>
        <end position="39"/>
    </location>
    <ligand>
        <name>FAD</name>
        <dbReference type="ChEBI" id="CHEBI:57692"/>
    </ligand>
</feature>
<dbReference type="Gene3D" id="3.90.660.10">
    <property type="match status" value="1"/>
</dbReference>
<dbReference type="InterPro" id="IPR036188">
    <property type="entry name" value="FAD/NAD-bd_sf"/>
</dbReference>
<evidence type="ECO:0000313" key="5">
    <source>
        <dbReference type="EMBL" id="ATB28365.1"/>
    </source>
</evidence>
<dbReference type="SUPFAM" id="SSF51905">
    <property type="entry name" value="FAD/NAD(P)-binding domain"/>
    <property type="match status" value="1"/>
</dbReference>
<dbReference type="EMBL" id="CP022163">
    <property type="protein sequence ID" value="ATB28365.1"/>
    <property type="molecule type" value="Genomic_DNA"/>
</dbReference>
<dbReference type="InterPro" id="IPR002937">
    <property type="entry name" value="Amino_oxidase"/>
</dbReference>
<dbReference type="Proteomes" id="UP000217289">
    <property type="component" value="Chromosome"/>
</dbReference>
<dbReference type="RefSeq" id="WP_095977054.1">
    <property type="nucleotide sequence ID" value="NZ_CP022163.1"/>
</dbReference>
<organism evidence="5 6">
    <name type="scientific">Melittangium boletus DSM 14713</name>
    <dbReference type="NCBI Taxonomy" id="1294270"/>
    <lineage>
        <taxon>Bacteria</taxon>
        <taxon>Pseudomonadati</taxon>
        <taxon>Myxococcota</taxon>
        <taxon>Myxococcia</taxon>
        <taxon>Myxococcales</taxon>
        <taxon>Cystobacterineae</taxon>
        <taxon>Archangiaceae</taxon>
        <taxon>Melittangium</taxon>
    </lineage>
</organism>
<reference evidence="5 6" key="1">
    <citation type="submission" date="2017-06" db="EMBL/GenBank/DDBJ databases">
        <authorList>
            <person name="Kim H.J."/>
            <person name="Triplett B.A."/>
        </authorList>
    </citation>
    <scope>NUCLEOTIDE SEQUENCE [LARGE SCALE GENOMIC DNA]</scope>
    <source>
        <strain evidence="5 6">DSM 14713</strain>
    </source>
</reference>
<dbReference type="PANTHER" id="PTHR42841">
    <property type="entry name" value="AMINE OXIDASE"/>
    <property type="match status" value="1"/>
</dbReference>
<evidence type="ECO:0000313" key="6">
    <source>
        <dbReference type="Proteomes" id="UP000217289"/>
    </source>
</evidence>
<sequence length="423" mass="46424">MEEWVVAKPDVIVVGAGLAGLTCARMLHRAKVKVRVLEARDGVGGRVRTDAVDGFLLDRGFQVLLTAYPEPPRWLDYPALALKPFFPGALVWRRGGLHRVADPFRRPLDALLASFNPVGSFSDKLNVLDLWTQARAGELEDVFLRPQKTSREYLRDMGFSDAMVEAFFQPFLGGIFLEKELRTSSRMLEFVFRMFSAGATAVPARGMGALSEQLAAKLPEGSLRLDTPVEEVFGHRVRLLSGAREECDAVVVATDGPSAEELLPGLPPRRTTGVTCLYFAAPAPPVRGPYLVLNGEGRGPVNNLAVMSEVSPGYAPAGQALVSVSVLELAEDTEALEARVREQLTEWFGADVAGWRLLRTYLIPRALPVQSPEAFEEPHRRVRISPGLYACGDYRENGSIEGAMVSGRRAAEALLRDFEWPLP</sequence>
<keyword evidence="2" id="KW-0560">Oxidoreductase</keyword>
<dbReference type="Pfam" id="PF01593">
    <property type="entry name" value="Amino_oxidase"/>
    <property type="match status" value="1"/>
</dbReference>
<feature type="domain" description="Amine oxidase" evidence="4">
    <location>
        <begin position="18"/>
        <end position="415"/>
    </location>
</feature>
<dbReference type="InterPro" id="IPR001613">
    <property type="entry name" value="Flavin_amine_oxidase"/>
</dbReference>
<protein>
    <submittedName>
        <fullName evidence="5">Amine oxidase</fullName>
    </submittedName>
</protein>
<dbReference type="AlphaFoldDB" id="A0A250I9E6"/>
<dbReference type="PRINTS" id="PR00757">
    <property type="entry name" value="AMINEOXDASEF"/>
</dbReference>
<proteinExistence type="predicted"/>
<dbReference type="KEGG" id="mbd:MEBOL_001811"/>
<keyword evidence="6" id="KW-1185">Reference proteome</keyword>
<comment type="cofactor">
    <cofactor evidence="1">
        <name>FAD</name>
        <dbReference type="ChEBI" id="CHEBI:57692"/>
    </cofactor>
</comment>
<name>A0A250I9E6_9BACT</name>
<evidence type="ECO:0000256" key="3">
    <source>
        <dbReference type="PIRSR" id="PIRSR601613-1"/>
    </source>
</evidence>
<dbReference type="Gene3D" id="3.50.50.60">
    <property type="entry name" value="FAD/NAD(P)-binding domain"/>
    <property type="match status" value="2"/>
</dbReference>
<evidence type="ECO:0000259" key="4">
    <source>
        <dbReference type="Pfam" id="PF01593"/>
    </source>
</evidence>
<accession>A0A250I9E6</accession>
<dbReference type="OrthoDB" id="9767561at2"/>
<dbReference type="Gene3D" id="1.10.405.10">
    <property type="entry name" value="Guanine Nucleotide Dissociation Inhibitor, domain 1"/>
    <property type="match status" value="1"/>
</dbReference>
<evidence type="ECO:0000256" key="1">
    <source>
        <dbReference type="ARBA" id="ARBA00001974"/>
    </source>
</evidence>
<evidence type="ECO:0000256" key="2">
    <source>
        <dbReference type="ARBA" id="ARBA00023002"/>
    </source>
</evidence>